<dbReference type="InterPro" id="IPR032466">
    <property type="entry name" value="Metal_Hydrolase"/>
</dbReference>
<evidence type="ECO:0000313" key="3">
    <source>
        <dbReference type="EMBL" id="GAA4773293.1"/>
    </source>
</evidence>
<dbReference type="Pfam" id="PF01979">
    <property type="entry name" value="Amidohydro_1"/>
    <property type="match status" value="1"/>
</dbReference>
<dbReference type="RefSeq" id="WP_345438057.1">
    <property type="nucleotide sequence ID" value="NZ_BAABKO010000002.1"/>
</dbReference>
<keyword evidence="4" id="KW-1185">Reference proteome</keyword>
<accession>A0ABP9A3F4</accession>
<organism evidence="3 4">
    <name type="scientific">Microbacterium gilvum</name>
    <dbReference type="NCBI Taxonomy" id="1336204"/>
    <lineage>
        <taxon>Bacteria</taxon>
        <taxon>Bacillati</taxon>
        <taxon>Actinomycetota</taxon>
        <taxon>Actinomycetes</taxon>
        <taxon>Micrococcales</taxon>
        <taxon>Microbacteriaceae</taxon>
        <taxon>Microbacterium</taxon>
    </lineage>
</organism>
<evidence type="ECO:0000259" key="2">
    <source>
        <dbReference type="Pfam" id="PF01979"/>
    </source>
</evidence>
<comment type="caution">
    <text evidence="3">The sequence shown here is derived from an EMBL/GenBank/DDBJ whole genome shotgun (WGS) entry which is preliminary data.</text>
</comment>
<dbReference type="Gene3D" id="3.20.20.140">
    <property type="entry name" value="Metal-dependent hydrolases"/>
    <property type="match status" value="1"/>
</dbReference>
<keyword evidence="1" id="KW-0378">Hydrolase</keyword>
<dbReference type="SUPFAM" id="SSF51338">
    <property type="entry name" value="Composite domain of metallo-dependent hydrolases"/>
    <property type="match status" value="1"/>
</dbReference>
<dbReference type="SUPFAM" id="SSF51556">
    <property type="entry name" value="Metallo-dependent hydrolases"/>
    <property type="match status" value="1"/>
</dbReference>
<protein>
    <submittedName>
        <fullName evidence="3">Amidohydrolase</fullName>
    </submittedName>
</protein>
<dbReference type="Proteomes" id="UP001501645">
    <property type="component" value="Unassembled WGS sequence"/>
</dbReference>
<dbReference type="InterPro" id="IPR011059">
    <property type="entry name" value="Metal-dep_hydrolase_composite"/>
</dbReference>
<evidence type="ECO:0000256" key="1">
    <source>
        <dbReference type="ARBA" id="ARBA00022801"/>
    </source>
</evidence>
<dbReference type="EMBL" id="BAABKO010000002">
    <property type="protein sequence ID" value="GAA4773293.1"/>
    <property type="molecule type" value="Genomic_DNA"/>
</dbReference>
<feature type="domain" description="Amidohydrolase-related" evidence="2">
    <location>
        <begin position="66"/>
        <end position="421"/>
    </location>
</feature>
<gene>
    <name evidence="3" type="ORF">GCM10023351_17050</name>
</gene>
<dbReference type="PANTHER" id="PTHR43794">
    <property type="entry name" value="AMINOHYDROLASE SSNA-RELATED"/>
    <property type="match status" value="1"/>
</dbReference>
<sequence>MTPSPLLRATPTRRPSAILDSSVWNGEEFVAHRDVLIEDGAIVEVRAHDDRGWSGADAIDGRGSHVLPGFANTHTHLQQSTCRGVGEGQPLLSWLLTVGEHMADVAPERAYLAAVAGALEGLRSGSTTLVEHMWPHPSPEVHDAVLRGLRDVGVRAVLGRGVADRADAGRRWGFDPRLMQPLDDALADVDRLRAAAAGSRVTIGLAVPNPRTLTPEGMRVVRAFADARDMPVMIHLLETTTDDEQCRAHTGMDAVAYLHDAGFVWERLLAVHAVQLSREAMDLFAAHGVGVSWNPVSNLRLGSGFAPVLAMREAGVAVSVGVDGAGSNDRQDMLETIRTAAYTQRAAHGRADLLDAADMIGMATHGLGGTPGIAAGTRADLTVIRFDRDFACLPVTDAAASLLTTGTPRIVDTVMVGGEVVVDDGRSTRIDEEALATALARLA</sequence>
<name>A0ABP9A3F4_9MICO</name>
<proteinExistence type="predicted"/>
<dbReference type="PANTHER" id="PTHR43794:SF11">
    <property type="entry name" value="AMIDOHYDROLASE-RELATED DOMAIN-CONTAINING PROTEIN"/>
    <property type="match status" value="1"/>
</dbReference>
<dbReference type="InterPro" id="IPR006680">
    <property type="entry name" value="Amidohydro-rel"/>
</dbReference>
<reference evidence="4" key="1">
    <citation type="journal article" date="2019" name="Int. J. Syst. Evol. Microbiol.">
        <title>The Global Catalogue of Microorganisms (GCM) 10K type strain sequencing project: providing services to taxonomists for standard genome sequencing and annotation.</title>
        <authorList>
            <consortium name="The Broad Institute Genomics Platform"/>
            <consortium name="The Broad Institute Genome Sequencing Center for Infectious Disease"/>
            <person name="Wu L."/>
            <person name="Ma J."/>
        </authorList>
    </citation>
    <scope>NUCLEOTIDE SEQUENCE [LARGE SCALE GENOMIC DNA]</scope>
    <source>
        <strain evidence="4">JCM 18537</strain>
    </source>
</reference>
<dbReference type="Gene3D" id="2.30.40.10">
    <property type="entry name" value="Urease, subunit C, domain 1"/>
    <property type="match status" value="1"/>
</dbReference>
<dbReference type="InterPro" id="IPR050287">
    <property type="entry name" value="MTA/SAH_deaminase"/>
</dbReference>
<evidence type="ECO:0000313" key="4">
    <source>
        <dbReference type="Proteomes" id="UP001501645"/>
    </source>
</evidence>